<dbReference type="Pfam" id="PF17868">
    <property type="entry name" value="AAA_lid_8"/>
    <property type="match status" value="1"/>
</dbReference>
<proteinExistence type="predicted"/>
<dbReference type="PANTHER" id="PTHR32204">
    <property type="entry name" value="ATPASE RAVA"/>
    <property type="match status" value="1"/>
</dbReference>
<dbReference type="AlphaFoldDB" id="A0A9X2JI90"/>
<keyword evidence="3" id="KW-1185">Reference proteome</keyword>
<dbReference type="Gene3D" id="3.40.50.300">
    <property type="entry name" value="P-loop containing nucleotide triphosphate hydrolases"/>
    <property type="match status" value="1"/>
</dbReference>
<dbReference type="InterPro" id="IPR003593">
    <property type="entry name" value="AAA+_ATPase"/>
</dbReference>
<dbReference type="SMART" id="SM00382">
    <property type="entry name" value="AAA"/>
    <property type="match status" value="1"/>
</dbReference>
<dbReference type="InterPro" id="IPR050513">
    <property type="entry name" value="RavA_ATPases"/>
</dbReference>
<evidence type="ECO:0000313" key="3">
    <source>
        <dbReference type="Proteomes" id="UP001155241"/>
    </source>
</evidence>
<dbReference type="CDD" id="cd00009">
    <property type="entry name" value="AAA"/>
    <property type="match status" value="1"/>
</dbReference>
<dbReference type="Pfam" id="PF20030">
    <property type="entry name" value="bpMoxR"/>
    <property type="match status" value="1"/>
</dbReference>
<dbReference type="Proteomes" id="UP001155241">
    <property type="component" value="Unassembled WGS sequence"/>
</dbReference>
<sequence length="390" mass="43399">MSNPETDPVEPATQRLGHQLRAEVLEPLKSSFVGKDEIVDLLGLCLVARENLFMLGPPGTAKSALVQALARQIDGRVFDYLLTRFTEPNEIFGPFDIRKLREGELETNTSGMLPEADFVFLDELLNANSAILNSLLLVLNERVFRRGRETRALPTLMVVGASNHLPEDEALGALFDRFLIRVNCNNVSDESLGEVLAAGWKMDSRSEAHPADITAEDLRALQRLVPQVAFEAIRPKYVELVVKLRSAGVNISDRRAVKLQRLMAASALLCGRLEANLTDMWVLRYIWDTEDEQELLASLVSQALDASSDQERAVGHPRSLVSDAPDVEQLEADLSRAATMLASADASDRSVLRDRLTLLTARCQWVVDAQQRNFLENKANELWRSLDAQT</sequence>
<evidence type="ECO:0000313" key="2">
    <source>
        <dbReference type="EMBL" id="MCO6046616.1"/>
    </source>
</evidence>
<comment type="caution">
    <text evidence="2">The sequence shown here is derived from an EMBL/GenBank/DDBJ whole genome shotgun (WGS) entry which is preliminary data.</text>
</comment>
<dbReference type="RefSeq" id="WP_252854730.1">
    <property type="nucleotide sequence ID" value="NZ_JAMXLR010000076.1"/>
</dbReference>
<dbReference type="InterPro" id="IPR027417">
    <property type="entry name" value="P-loop_NTPase"/>
</dbReference>
<name>A0A9X2JI90_9BACT</name>
<dbReference type="SUPFAM" id="SSF52540">
    <property type="entry name" value="P-loop containing nucleoside triphosphate hydrolases"/>
    <property type="match status" value="1"/>
</dbReference>
<organism evidence="2 3">
    <name type="scientific">Aeoliella straminimaris</name>
    <dbReference type="NCBI Taxonomy" id="2954799"/>
    <lineage>
        <taxon>Bacteria</taxon>
        <taxon>Pseudomonadati</taxon>
        <taxon>Planctomycetota</taxon>
        <taxon>Planctomycetia</taxon>
        <taxon>Pirellulales</taxon>
        <taxon>Lacipirellulaceae</taxon>
        <taxon>Aeoliella</taxon>
    </lineage>
</organism>
<dbReference type="EMBL" id="JAMXLR010000076">
    <property type="protein sequence ID" value="MCO6046616.1"/>
    <property type="molecule type" value="Genomic_DNA"/>
</dbReference>
<dbReference type="InterPro" id="IPR041538">
    <property type="entry name" value="RavA-like_AAA_lid"/>
</dbReference>
<evidence type="ECO:0000259" key="1">
    <source>
        <dbReference type="SMART" id="SM00382"/>
    </source>
</evidence>
<dbReference type="PANTHER" id="PTHR32204:SF0">
    <property type="entry name" value="ATPASE RAVA"/>
    <property type="match status" value="1"/>
</dbReference>
<feature type="domain" description="AAA+ ATPase" evidence="1">
    <location>
        <begin position="48"/>
        <end position="185"/>
    </location>
</feature>
<protein>
    <submittedName>
        <fullName evidence="2">AAA family ATPase</fullName>
    </submittedName>
</protein>
<reference evidence="2" key="1">
    <citation type="submission" date="2022-06" db="EMBL/GenBank/DDBJ databases">
        <title>Aeoliella straminimaris, a novel planctomycete from sediments.</title>
        <authorList>
            <person name="Vitorino I.R."/>
            <person name="Lage O.M."/>
        </authorList>
    </citation>
    <scope>NUCLEOTIDE SEQUENCE</scope>
    <source>
        <strain evidence="2">ICT_H6.2</strain>
    </source>
</reference>
<accession>A0A9X2JI90</accession>
<dbReference type="InterPro" id="IPR045427">
    <property type="entry name" value="MoxR"/>
</dbReference>
<gene>
    <name evidence="2" type="ORF">NG895_22180</name>
</gene>